<gene>
    <name evidence="1" type="ORF">DPMN_094252</name>
</gene>
<comment type="caution">
    <text evidence="1">The sequence shown here is derived from an EMBL/GenBank/DDBJ whole genome shotgun (WGS) entry which is preliminary data.</text>
</comment>
<proteinExistence type="predicted"/>
<reference evidence="1" key="2">
    <citation type="submission" date="2020-11" db="EMBL/GenBank/DDBJ databases">
        <authorList>
            <person name="McCartney M.A."/>
            <person name="Auch B."/>
            <person name="Kono T."/>
            <person name="Mallez S."/>
            <person name="Becker A."/>
            <person name="Gohl D.M."/>
            <person name="Silverstein K.A.T."/>
            <person name="Koren S."/>
            <person name="Bechman K.B."/>
            <person name="Herman A."/>
            <person name="Abrahante J.E."/>
            <person name="Garbe J."/>
        </authorList>
    </citation>
    <scope>NUCLEOTIDE SEQUENCE</scope>
    <source>
        <strain evidence="1">Duluth1</strain>
        <tissue evidence="1">Whole animal</tissue>
    </source>
</reference>
<sequence length="63" mass="6860">MPWSETEAAEQLSKTEVICVNQSGSASQFCLKVRLVDAMVDSAAEISFISDSVFESMKQSPSK</sequence>
<dbReference type="EMBL" id="JAIWYP010000003">
    <property type="protein sequence ID" value="KAH3851767.1"/>
    <property type="molecule type" value="Genomic_DNA"/>
</dbReference>
<dbReference type="Proteomes" id="UP000828390">
    <property type="component" value="Unassembled WGS sequence"/>
</dbReference>
<evidence type="ECO:0000313" key="2">
    <source>
        <dbReference type="Proteomes" id="UP000828390"/>
    </source>
</evidence>
<keyword evidence="2" id="KW-1185">Reference proteome</keyword>
<dbReference type="AlphaFoldDB" id="A0A9D4L4G0"/>
<name>A0A9D4L4G0_DREPO</name>
<evidence type="ECO:0000313" key="1">
    <source>
        <dbReference type="EMBL" id="KAH3851767.1"/>
    </source>
</evidence>
<protein>
    <submittedName>
        <fullName evidence="1">Uncharacterized protein</fullName>
    </submittedName>
</protein>
<accession>A0A9D4L4G0</accession>
<reference evidence="1" key="1">
    <citation type="journal article" date="2019" name="bioRxiv">
        <title>The Genome of the Zebra Mussel, Dreissena polymorpha: A Resource for Invasive Species Research.</title>
        <authorList>
            <person name="McCartney M.A."/>
            <person name="Auch B."/>
            <person name="Kono T."/>
            <person name="Mallez S."/>
            <person name="Zhang Y."/>
            <person name="Obille A."/>
            <person name="Becker A."/>
            <person name="Abrahante J.E."/>
            <person name="Garbe J."/>
            <person name="Badalamenti J.P."/>
            <person name="Herman A."/>
            <person name="Mangelson H."/>
            <person name="Liachko I."/>
            <person name="Sullivan S."/>
            <person name="Sone E.D."/>
            <person name="Koren S."/>
            <person name="Silverstein K.A.T."/>
            <person name="Beckman K.B."/>
            <person name="Gohl D.M."/>
        </authorList>
    </citation>
    <scope>NUCLEOTIDE SEQUENCE</scope>
    <source>
        <strain evidence="1">Duluth1</strain>
        <tissue evidence="1">Whole animal</tissue>
    </source>
</reference>
<organism evidence="1 2">
    <name type="scientific">Dreissena polymorpha</name>
    <name type="common">Zebra mussel</name>
    <name type="synonym">Mytilus polymorpha</name>
    <dbReference type="NCBI Taxonomy" id="45954"/>
    <lineage>
        <taxon>Eukaryota</taxon>
        <taxon>Metazoa</taxon>
        <taxon>Spiralia</taxon>
        <taxon>Lophotrochozoa</taxon>
        <taxon>Mollusca</taxon>
        <taxon>Bivalvia</taxon>
        <taxon>Autobranchia</taxon>
        <taxon>Heteroconchia</taxon>
        <taxon>Euheterodonta</taxon>
        <taxon>Imparidentia</taxon>
        <taxon>Neoheterodontei</taxon>
        <taxon>Myida</taxon>
        <taxon>Dreissenoidea</taxon>
        <taxon>Dreissenidae</taxon>
        <taxon>Dreissena</taxon>
    </lineage>
</organism>